<reference evidence="2 3" key="1">
    <citation type="submission" date="2024-02" db="EMBL/GenBank/DDBJ databases">
        <title>First draft genome assembly of two strains of Seiridium cardinale.</title>
        <authorList>
            <person name="Emiliani G."/>
            <person name="Scali E."/>
        </authorList>
    </citation>
    <scope>NUCLEOTIDE SEQUENCE [LARGE SCALE GENOMIC DNA]</scope>
    <source>
        <strain evidence="2 3">BM-138-000479</strain>
    </source>
</reference>
<keyword evidence="3" id="KW-1185">Reference proteome</keyword>
<comment type="caution">
    <text evidence="2">The sequence shown here is derived from an EMBL/GenBank/DDBJ whole genome shotgun (WGS) entry which is preliminary data.</text>
</comment>
<gene>
    <name evidence="2" type="ORF">SCAR479_06769</name>
</gene>
<feature type="region of interest" description="Disordered" evidence="1">
    <location>
        <begin position="1"/>
        <end position="30"/>
    </location>
</feature>
<dbReference type="Proteomes" id="UP001465668">
    <property type="component" value="Unassembled WGS sequence"/>
</dbReference>
<accession>A0ABR2XRL0</accession>
<protein>
    <submittedName>
        <fullName evidence="2">Uncharacterized protein</fullName>
    </submittedName>
</protein>
<evidence type="ECO:0000313" key="2">
    <source>
        <dbReference type="EMBL" id="KAK9776446.1"/>
    </source>
</evidence>
<sequence>MSQLAERPLKGDRYDNDKDDTKQSTLNLGR</sequence>
<evidence type="ECO:0000313" key="3">
    <source>
        <dbReference type="Proteomes" id="UP001465668"/>
    </source>
</evidence>
<name>A0ABR2XRL0_9PEZI</name>
<dbReference type="EMBL" id="JARVKM010000027">
    <property type="protein sequence ID" value="KAK9776446.1"/>
    <property type="molecule type" value="Genomic_DNA"/>
</dbReference>
<feature type="compositionally biased region" description="Basic and acidic residues" evidence="1">
    <location>
        <begin position="7"/>
        <end position="22"/>
    </location>
</feature>
<organism evidence="2 3">
    <name type="scientific">Seiridium cardinale</name>
    <dbReference type="NCBI Taxonomy" id="138064"/>
    <lineage>
        <taxon>Eukaryota</taxon>
        <taxon>Fungi</taxon>
        <taxon>Dikarya</taxon>
        <taxon>Ascomycota</taxon>
        <taxon>Pezizomycotina</taxon>
        <taxon>Sordariomycetes</taxon>
        <taxon>Xylariomycetidae</taxon>
        <taxon>Amphisphaeriales</taxon>
        <taxon>Sporocadaceae</taxon>
        <taxon>Seiridium</taxon>
    </lineage>
</organism>
<proteinExistence type="predicted"/>
<evidence type="ECO:0000256" key="1">
    <source>
        <dbReference type="SAM" id="MobiDB-lite"/>
    </source>
</evidence>